<name>A0ABW2KPU1_9ACTN</name>
<dbReference type="RefSeq" id="WP_379873692.1">
    <property type="nucleotide sequence ID" value="NZ_JBHTBH010000015.1"/>
</dbReference>
<keyword evidence="1" id="KW-0472">Membrane</keyword>
<accession>A0ABW2KPU1</accession>
<keyword evidence="1" id="KW-0812">Transmembrane</keyword>
<feature type="transmembrane region" description="Helical" evidence="1">
    <location>
        <begin position="33"/>
        <end position="52"/>
    </location>
</feature>
<gene>
    <name evidence="2" type="ORF">ACFQRF_25275</name>
</gene>
<evidence type="ECO:0000313" key="2">
    <source>
        <dbReference type="EMBL" id="MFC7331054.1"/>
    </source>
</evidence>
<dbReference type="Proteomes" id="UP001596540">
    <property type="component" value="Unassembled WGS sequence"/>
</dbReference>
<evidence type="ECO:0000256" key="1">
    <source>
        <dbReference type="SAM" id="Phobius"/>
    </source>
</evidence>
<proteinExistence type="predicted"/>
<dbReference type="InterPro" id="IPR021449">
    <property type="entry name" value="DUF3099"/>
</dbReference>
<sequence length="72" mass="7880">MKRRTRRYVWLMSICLVLFAGSLPVWYLAGTGWALAMCAVAGVIPPFAVIIANTADPTDPADHDTRYGPNAE</sequence>
<evidence type="ECO:0000313" key="3">
    <source>
        <dbReference type="Proteomes" id="UP001596540"/>
    </source>
</evidence>
<feature type="transmembrane region" description="Helical" evidence="1">
    <location>
        <begin position="7"/>
        <end position="27"/>
    </location>
</feature>
<reference evidence="3" key="1">
    <citation type="journal article" date="2019" name="Int. J. Syst. Evol. Microbiol.">
        <title>The Global Catalogue of Microorganisms (GCM) 10K type strain sequencing project: providing services to taxonomists for standard genome sequencing and annotation.</title>
        <authorList>
            <consortium name="The Broad Institute Genomics Platform"/>
            <consortium name="The Broad Institute Genome Sequencing Center for Infectious Disease"/>
            <person name="Wu L."/>
            <person name="Ma J."/>
        </authorList>
    </citation>
    <scope>NUCLEOTIDE SEQUENCE [LARGE SCALE GENOMIC DNA]</scope>
    <source>
        <strain evidence="3">CGMCC 4.7382</strain>
    </source>
</reference>
<keyword evidence="3" id="KW-1185">Reference proteome</keyword>
<organism evidence="2 3">
    <name type="scientific">Marinactinospora rubrisoli</name>
    <dbReference type="NCBI Taxonomy" id="2715399"/>
    <lineage>
        <taxon>Bacteria</taxon>
        <taxon>Bacillati</taxon>
        <taxon>Actinomycetota</taxon>
        <taxon>Actinomycetes</taxon>
        <taxon>Streptosporangiales</taxon>
        <taxon>Nocardiopsidaceae</taxon>
        <taxon>Marinactinospora</taxon>
    </lineage>
</organism>
<dbReference type="EMBL" id="JBHTBH010000015">
    <property type="protein sequence ID" value="MFC7331054.1"/>
    <property type="molecule type" value="Genomic_DNA"/>
</dbReference>
<keyword evidence="1" id="KW-1133">Transmembrane helix</keyword>
<protein>
    <submittedName>
        <fullName evidence="2">DUF3099 domain-containing protein</fullName>
    </submittedName>
</protein>
<comment type="caution">
    <text evidence="2">The sequence shown here is derived from an EMBL/GenBank/DDBJ whole genome shotgun (WGS) entry which is preliminary data.</text>
</comment>
<dbReference type="Pfam" id="PF11298">
    <property type="entry name" value="DUF3099"/>
    <property type="match status" value="1"/>
</dbReference>